<keyword evidence="4" id="KW-0540">Nuclease</keyword>
<dbReference type="GO" id="GO:0004519">
    <property type="term" value="F:endonuclease activity"/>
    <property type="evidence" value="ECO:0007669"/>
    <property type="project" value="UniProtKB-KW"/>
</dbReference>
<feature type="domain" description="OLD protein-like TOPRIM" evidence="3">
    <location>
        <begin position="377"/>
        <end position="444"/>
    </location>
</feature>
<dbReference type="InterPro" id="IPR038729">
    <property type="entry name" value="Rad50/SbcC_AAA"/>
</dbReference>
<evidence type="ECO:0000259" key="2">
    <source>
        <dbReference type="Pfam" id="PF13476"/>
    </source>
</evidence>
<comment type="caution">
    <text evidence="4">The sequence shown here is derived from an EMBL/GenBank/DDBJ whole genome shotgun (WGS) entry which is preliminary data.</text>
</comment>
<protein>
    <submittedName>
        <fullName evidence="4">Putative ATP-dependent endonuclease of OLD family</fullName>
    </submittedName>
</protein>
<dbReference type="Pfam" id="PF13476">
    <property type="entry name" value="AAA_23"/>
    <property type="match status" value="1"/>
</dbReference>
<evidence type="ECO:0000259" key="1">
    <source>
        <dbReference type="Pfam" id="PF13304"/>
    </source>
</evidence>
<dbReference type="EMBL" id="RKHG01000001">
    <property type="protein sequence ID" value="ROR55127.1"/>
    <property type="molecule type" value="Genomic_DNA"/>
</dbReference>
<organism evidence="4 5">
    <name type="scientific">Luteococcus japonicus</name>
    <dbReference type="NCBI Taxonomy" id="33984"/>
    <lineage>
        <taxon>Bacteria</taxon>
        <taxon>Bacillati</taxon>
        <taxon>Actinomycetota</taxon>
        <taxon>Actinomycetes</taxon>
        <taxon>Propionibacteriales</taxon>
        <taxon>Propionibacteriaceae</taxon>
        <taxon>Luteococcus</taxon>
    </lineage>
</organism>
<dbReference type="Pfam" id="PF20469">
    <property type="entry name" value="OLD-like_TOPRIM"/>
    <property type="match status" value="1"/>
</dbReference>
<keyword evidence="4" id="KW-0255">Endonuclease</keyword>
<keyword evidence="4" id="KW-0378">Hydrolase</keyword>
<dbReference type="PANTHER" id="PTHR43581:SF4">
    <property type="entry name" value="ATP_GTP PHOSPHATASE"/>
    <property type="match status" value="1"/>
</dbReference>
<dbReference type="GO" id="GO:0016887">
    <property type="term" value="F:ATP hydrolysis activity"/>
    <property type="evidence" value="ECO:0007669"/>
    <property type="project" value="InterPro"/>
</dbReference>
<proteinExistence type="predicted"/>
<dbReference type="InterPro" id="IPR051396">
    <property type="entry name" value="Bact_Antivir_Def_Nuclease"/>
</dbReference>
<dbReference type="Gene3D" id="3.40.50.300">
    <property type="entry name" value="P-loop containing nucleotide triphosphate hydrolases"/>
    <property type="match status" value="2"/>
</dbReference>
<feature type="domain" description="ATPase AAA-type core" evidence="1">
    <location>
        <begin position="255"/>
        <end position="337"/>
    </location>
</feature>
<dbReference type="InterPro" id="IPR034139">
    <property type="entry name" value="TOPRIM_OLD"/>
</dbReference>
<name>A0A3N1ZXB5_9ACTN</name>
<dbReference type="InterPro" id="IPR003959">
    <property type="entry name" value="ATPase_AAA_core"/>
</dbReference>
<dbReference type="InterPro" id="IPR027417">
    <property type="entry name" value="P-loop_NTPase"/>
</dbReference>
<evidence type="ECO:0000259" key="3">
    <source>
        <dbReference type="Pfam" id="PF20469"/>
    </source>
</evidence>
<sequence length="579" mass="62389">MTSVLAKGPASLPLPVPAPWVHRVRTTNFRSHATAELQLEPGFNLLIGPGDSGKSTMLTAIEYALWPLYALSVTDNDFHMGRLEQEIVIDVWVANPPLALRTDSKFLGYLLGFLDGELLPDPSRDPRDLTALNIRLTIGRDLEPVWEVVKNGQEPRAIRTTDRAALGMQRVGRGLPQDLRWGRGSSLTRQTQDTEGALSVVREAARGARTASSTALREALAAPTSTITAAAHRLRAIPQRVHLEAAEDLDGLARGLGNITLHGDNGIPVSRAGLGTQRTVAIAAQLGVSESPALLLLDDLEHGLAPQRVQALIHSLQREIRDGHAGQVLATTHSPRAIRELPSHAIVLTRQDSSGQVEFRRLTTEHQGTVRSAPEGLLAPRVVVCEGATEVGLVRAVIALMEESRTPMYVIAEPVDAGGRSNLVRRANDFAGLGFPVACVFDMDEVPDNLASLNPDVVKFPAEDGNATEHQLFADVSPTGMSELIRLASELGATTGPALRQRLLSRNVTTAEIDCLTTAQWTAEPTSSLRKALGATANKDKWFKNIASGELLLTCAYPSLREGSTMQQTVLGLQQWMAG</sequence>
<gene>
    <name evidence="4" type="ORF">EDD41_2381</name>
</gene>
<dbReference type="Pfam" id="PF13304">
    <property type="entry name" value="AAA_21"/>
    <property type="match status" value="1"/>
</dbReference>
<dbReference type="RefSeq" id="WP_123576026.1">
    <property type="nucleotide sequence ID" value="NZ_RKHG01000001.1"/>
</dbReference>
<dbReference type="Proteomes" id="UP000275749">
    <property type="component" value="Unassembled WGS sequence"/>
</dbReference>
<feature type="domain" description="Rad50/SbcC-type AAA" evidence="2">
    <location>
        <begin position="25"/>
        <end position="67"/>
    </location>
</feature>
<dbReference type="SUPFAM" id="SSF52540">
    <property type="entry name" value="P-loop containing nucleoside triphosphate hydrolases"/>
    <property type="match status" value="1"/>
</dbReference>
<reference evidence="4 5" key="1">
    <citation type="submission" date="2018-11" db="EMBL/GenBank/DDBJ databases">
        <title>Sequencing the genomes of 1000 actinobacteria strains.</title>
        <authorList>
            <person name="Klenk H.-P."/>
        </authorList>
    </citation>
    <scope>NUCLEOTIDE SEQUENCE [LARGE SCALE GENOMIC DNA]</scope>
    <source>
        <strain evidence="4 5">DSM 10546</strain>
    </source>
</reference>
<dbReference type="CDD" id="cd00267">
    <property type="entry name" value="ABC_ATPase"/>
    <property type="match status" value="1"/>
</dbReference>
<accession>A0A3N1ZXB5</accession>
<dbReference type="GO" id="GO:0006302">
    <property type="term" value="P:double-strand break repair"/>
    <property type="evidence" value="ECO:0007669"/>
    <property type="project" value="InterPro"/>
</dbReference>
<evidence type="ECO:0000313" key="5">
    <source>
        <dbReference type="Proteomes" id="UP000275749"/>
    </source>
</evidence>
<dbReference type="PANTHER" id="PTHR43581">
    <property type="entry name" value="ATP/GTP PHOSPHATASE"/>
    <property type="match status" value="1"/>
</dbReference>
<dbReference type="AlphaFoldDB" id="A0A3N1ZXB5"/>
<dbReference type="GO" id="GO:0005524">
    <property type="term" value="F:ATP binding"/>
    <property type="evidence" value="ECO:0007669"/>
    <property type="project" value="InterPro"/>
</dbReference>
<evidence type="ECO:0000313" key="4">
    <source>
        <dbReference type="EMBL" id="ROR55127.1"/>
    </source>
</evidence>